<proteinExistence type="predicted"/>
<dbReference type="EMBL" id="KQ977620">
    <property type="protein sequence ID" value="KYN01368.1"/>
    <property type="molecule type" value="Genomic_DNA"/>
</dbReference>
<dbReference type="Proteomes" id="UP000078542">
    <property type="component" value="Unassembled WGS sequence"/>
</dbReference>
<sequence>MSANMRKFFGEAVARVANFPVENCCSAKSGGGRKSTKRTLPREEMKIFPGGHRTFARHASHGLVPPREIPVQNTKAQQGFLVDELPRLRAKHYDLRHMEDNQIYLSPLHIQKSRPKLSEGYLNCMRIIIHNICQFVSLVSPICLVDNKFLSRIENNYWF</sequence>
<gene>
    <name evidence="1" type="ORF">ALC62_07841</name>
</gene>
<reference evidence="1 2" key="1">
    <citation type="submission" date="2016-03" db="EMBL/GenBank/DDBJ databases">
        <title>Cyphomyrmex costatus WGS genome.</title>
        <authorList>
            <person name="Nygaard S."/>
            <person name="Hu H."/>
            <person name="Boomsma J."/>
            <person name="Zhang G."/>
        </authorList>
    </citation>
    <scope>NUCLEOTIDE SEQUENCE [LARGE SCALE GENOMIC DNA]</scope>
    <source>
        <strain evidence="1">MS0001</strain>
        <tissue evidence="1">Whole body</tissue>
    </source>
</reference>
<keyword evidence="2" id="KW-1185">Reference proteome</keyword>
<evidence type="ECO:0000313" key="1">
    <source>
        <dbReference type="EMBL" id="KYN01368.1"/>
    </source>
</evidence>
<organism evidence="1 2">
    <name type="scientific">Cyphomyrmex costatus</name>
    <dbReference type="NCBI Taxonomy" id="456900"/>
    <lineage>
        <taxon>Eukaryota</taxon>
        <taxon>Metazoa</taxon>
        <taxon>Ecdysozoa</taxon>
        <taxon>Arthropoda</taxon>
        <taxon>Hexapoda</taxon>
        <taxon>Insecta</taxon>
        <taxon>Pterygota</taxon>
        <taxon>Neoptera</taxon>
        <taxon>Endopterygota</taxon>
        <taxon>Hymenoptera</taxon>
        <taxon>Apocrita</taxon>
        <taxon>Aculeata</taxon>
        <taxon>Formicoidea</taxon>
        <taxon>Formicidae</taxon>
        <taxon>Myrmicinae</taxon>
        <taxon>Cyphomyrmex</taxon>
    </lineage>
</organism>
<name>A0A151IH89_9HYME</name>
<evidence type="ECO:0000313" key="2">
    <source>
        <dbReference type="Proteomes" id="UP000078542"/>
    </source>
</evidence>
<dbReference type="AlphaFoldDB" id="A0A151IH89"/>
<protein>
    <submittedName>
        <fullName evidence="1">Uncharacterized protein</fullName>
    </submittedName>
</protein>
<accession>A0A151IH89</accession>